<comment type="caution">
    <text evidence="1">The sequence shown here is derived from an EMBL/GenBank/DDBJ whole genome shotgun (WGS) entry which is preliminary data.</text>
</comment>
<dbReference type="Proteomes" id="UP001524570">
    <property type="component" value="Unassembled WGS sequence"/>
</dbReference>
<evidence type="ECO:0000313" key="1">
    <source>
        <dbReference type="EMBL" id="MCQ8119628.1"/>
    </source>
</evidence>
<sequence>MNSNISLTHQLLLMKSIKPLHTDIITNSMFSSGEDWKSNACVAWSPDAISLYIDGYRKAADELAHLVVGSARDRDILVYPIVFLYRQYIELQLKKVIRESKILLSEGNDFPQHHRIKDLWNDAKGLMRKIIKTVDSGAKEYITQKDVETIDKIIIDFEGVDPESFTFRYPKDKAGNDNLNGISHINIRNLHDQMELLTEKLEKYDLVVGLLREWQSDMYSTYAP</sequence>
<accession>A0ABT1TZT7</accession>
<evidence type="ECO:0008006" key="3">
    <source>
        <dbReference type="Google" id="ProtNLM"/>
    </source>
</evidence>
<organism evidence="1 2">
    <name type="scientific">Methylomonas rosea</name>
    <dbReference type="NCBI Taxonomy" id="2952227"/>
    <lineage>
        <taxon>Bacteria</taxon>
        <taxon>Pseudomonadati</taxon>
        <taxon>Pseudomonadota</taxon>
        <taxon>Gammaproteobacteria</taxon>
        <taxon>Methylococcales</taxon>
        <taxon>Methylococcaceae</taxon>
        <taxon>Methylomonas</taxon>
    </lineage>
</organism>
<dbReference type="EMBL" id="JANIBL010000080">
    <property type="protein sequence ID" value="MCQ8119628.1"/>
    <property type="molecule type" value="Genomic_DNA"/>
</dbReference>
<keyword evidence="2" id="KW-1185">Reference proteome</keyword>
<dbReference type="RefSeq" id="WP_256608472.1">
    <property type="nucleotide sequence ID" value="NZ_JANIBL010000080.1"/>
</dbReference>
<proteinExistence type="predicted"/>
<gene>
    <name evidence="1" type="ORF">NP589_19560</name>
</gene>
<reference evidence="1 2" key="1">
    <citation type="submission" date="2022-07" db="EMBL/GenBank/DDBJ databases">
        <title>Methylomonas rivi sp. nov., Methylomonas rosea sp. nov., Methylomonas aureus sp. nov. and Methylomonas subterranea sp. nov., four novel methanotrophs isolated from a freshwater creek and the deep terrestrial subsurface.</title>
        <authorList>
            <person name="Abin C."/>
            <person name="Sankaranarayanan K."/>
            <person name="Garner C."/>
            <person name="Sindelar R."/>
            <person name="Kotary K."/>
            <person name="Garner R."/>
            <person name="Barclay S."/>
            <person name="Lawson P."/>
            <person name="Krumholz L."/>
        </authorList>
    </citation>
    <scope>NUCLEOTIDE SEQUENCE [LARGE SCALE GENOMIC DNA]</scope>
    <source>
        <strain evidence="1 2">WSC-7</strain>
    </source>
</reference>
<protein>
    <recommendedName>
        <fullName evidence="3">HEPN domain-containing protein</fullName>
    </recommendedName>
</protein>
<evidence type="ECO:0000313" key="2">
    <source>
        <dbReference type="Proteomes" id="UP001524570"/>
    </source>
</evidence>
<name>A0ABT1TZT7_9GAMM</name>